<dbReference type="InterPro" id="IPR051478">
    <property type="entry name" value="Beta-lactamase-like_AB/R"/>
</dbReference>
<dbReference type="Pfam" id="PF00144">
    <property type="entry name" value="Beta-lactamase"/>
    <property type="match status" value="1"/>
</dbReference>
<evidence type="ECO:0000313" key="9">
    <source>
        <dbReference type="EMBL" id="MFC3933740.1"/>
    </source>
</evidence>
<accession>A0ABV8D5W5</accession>
<dbReference type="InterPro" id="IPR021860">
    <property type="entry name" value="Peptidase_S12_Pab87-rel_C"/>
</dbReference>
<evidence type="ECO:0000256" key="1">
    <source>
        <dbReference type="ARBA" id="ARBA00007840"/>
    </source>
</evidence>
<comment type="similarity">
    <text evidence="5">Belongs to the beta-lactamase family.</text>
</comment>
<evidence type="ECO:0000256" key="3">
    <source>
        <dbReference type="ARBA" id="ARBA00022801"/>
    </source>
</evidence>
<protein>
    <recommendedName>
        <fullName evidence="2 6">Beta-lactamase</fullName>
        <ecNumber evidence="2 6">3.5.2.6</ecNumber>
    </recommendedName>
</protein>
<dbReference type="EMBL" id="JBHSAJ010000006">
    <property type="protein sequence ID" value="MFC3933740.1"/>
    <property type="molecule type" value="Genomic_DNA"/>
</dbReference>
<keyword evidence="3 6" id="KW-0378">Hydrolase</keyword>
<dbReference type="InterPro" id="IPR001466">
    <property type="entry name" value="Beta-lactam-related"/>
</dbReference>
<dbReference type="PROSITE" id="PS00336">
    <property type="entry name" value="BETA_LACTAMASE_C"/>
    <property type="match status" value="1"/>
</dbReference>
<proteinExistence type="inferred from homology"/>
<organism evidence="9 10">
    <name type="scientific">Acidovorax facilis</name>
    <dbReference type="NCBI Taxonomy" id="12917"/>
    <lineage>
        <taxon>Bacteria</taxon>
        <taxon>Pseudomonadati</taxon>
        <taxon>Pseudomonadota</taxon>
        <taxon>Betaproteobacteria</taxon>
        <taxon>Burkholderiales</taxon>
        <taxon>Comamonadaceae</taxon>
        <taxon>Acidovorax</taxon>
    </lineage>
</organism>
<comment type="similarity">
    <text evidence="1 6">Belongs to the class-C beta-lactamase family.</text>
</comment>
<evidence type="ECO:0000256" key="5">
    <source>
        <dbReference type="ARBA" id="ARBA00038473"/>
    </source>
</evidence>
<keyword evidence="4 6" id="KW-0046">Antibiotic resistance</keyword>
<evidence type="ECO:0000313" key="10">
    <source>
        <dbReference type="Proteomes" id="UP001595693"/>
    </source>
</evidence>
<sequence>MPAPPPRFDWSGPADAMAAAALGSLRGAAEVGVWHGGRAHFGTARNRVAEAPAQALFEVGSISKVFTGLLLAQAVERGDLALDDTLGRLLNGSSALAPALPAPVAAITLRQLVTHTSCLPRLPADFRHNSDPSNPYLRYDRPRLWQALADARLAQSPPCAGAYSNLGFAVLGELLAQRYGKPWAVLVHERITGPLGMQDTVQSLGDKAPRLAAPHEGETPVSVWEFDAFAGAGALRSTTADMLVLSRALLAGAQGPLGPAAERLFTPLADHDGGQIGYAIMLRERDGVRTWLHGGGTGGFRSVWLLAPDRGEAVIALVGNARAAQQDVMTPLLKQRYPVPPGQPATDATVLTPHEGVYRVSPAVALSLAMVDGQLQARPTGGVFEPLQVLGPDAFTQPATGRQFRLERNTQGRPTVLHYTRFGARLTATRSEEPVLGLVPPQAQGVLAPYLGRYRLRGGNVLDVQAEDGRLQVRLGSQPRFTVYPLSGQPDRFAYDAVRAELEFERYPSGEVRAVVLHQNGRFRAPRLEP</sequence>
<dbReference type="PANTHER" id="PTHR22935:SF95">
    <property type="entry name" value="BETA-LACTAMASE-LIKE 1-RELATED"/>
    <property type="match status" value="1"/>
</dbReference>
<dbReference type="InterPro" id="IPR001586">
    <property type="entry name" value="Beta-lactam_class-C_AS"/>
</dbReference>
<dbReference type="PANTHER" id="PTHR22935">
    <property type="entry name" value="PENICILLIN-BINDING PROTEIN"/>
    <property type="match status" value="1"/>
</dbReference>
<comment type="catalytic activity">
    <reaction evidence="6">
        <text>a beta-lactam + H2O = a substituted beta-amino acid</text>
        <dbReference type="Rhea" id="RHEA:20401"/>
        <dbReference type="ChEBI" id="CHEBI:15377"/>
        <dbReference type="ChEBI" id="CHEBI:35627"/>
        <dbReference type="ChEBI" id="CHEBI:140347"/>
        <dbReference type="EC" id="3.5.2.6"/>
    </reaction>
</comment>
<evidence type="ECO:0000259" key="8">
    <source>
        <dbReference type="Pfam" id="PF11954"/>
    </source>
</evidence>
<reference evidence="10" key="1">
    <citation type="journal article" date="2019" name="Int. J. Syst. Evol. Microbiol.">
        <title>The Global Catalogue of Microorganisms (GCM) 10K type strain sequencing project: providing services to taxonomists for standard genome sequencing and annotation.</title>
        <authorList>
            <consortium name="The Broad Institute Genomics Platform"/>
            <consortium name="The Broad Institute Genome Sequencing Center for Infectious Disease"/>
            <person name="Wu L."/>
            <person name="Ma J."/>
        </authorList>
    </citation>
    <scope>NUCLEOTIDE SEQUENCE [LARGE SCALE GENOMIC DNA]</scope>
    <source>
        <strain evidence="10">CCUG 2113</strain>
    </source>
</reference>
<gene>
    <name evidence="9" type="ORF">ACFOW3_03790</name>
</gene>
<evidence type="ECO:0000256" key="6">
    <source>
        <dbReference type="RuleBase" id="RU361140"/>
    </source>
</evidence>
<evidence type="ECO:0000259" key="7">
    <source>
        <dbReference type="Pfam" id="PF00144"/>
    </source>
</evidence>
<dbReference type="EC" id="3.5.2.6" evidence="2 6"/>
<feature type="domain" description="Beta-lactamase-related" evidence="7">
    <location>
        <begin position="25"/>
        <end position="318"/>
    </location>
</feature>
<evidence type="ECO:0000256" key="2">
    <source>
        <dbReference type="ARBA" id="ARBA00012865"/>
    </source>
</evidence>
<dbReference type="SUPFAM" id="SSF56601">
    <property type="entry name" value="beta-lactamase/transpeptidase-like"/>
    <property type="match status" value="1"/>
</dbReference>
<keyword evidence="10" id="KW-1185">Reference proteome</keyword>
<dbReference type="Gene3D" id="3.40.710.10">
    <property type="entry name" value="DD-peptidase/beta-lactamase superfamily"/>
    <property type="match status" value="1"/>
</dbReference>
<dbReference type="Proteomes" id="UP001595693">
    <property type="component" value="Unassembled WGS sequence"/>
</dbReference>
<name>A0ABV8D5W5_9BURK</name>
<dbReference type="Pfam" id="PF11954">
    <property type="entry name" value="DUF3471"/>
    <property type="match status" value="1"/>
</dbReference>
<feature type="domain" description="Peptidase S12 Pab87-related C-terminal" evidence="8">
    <location>
        <begin position="447"/>
        <end position="518"/>
    </location>
</feature>
<dbReference type="GO" id="GO:0016787">
    <property type="term" value="F:hydrolase activity"/>
    <property type="evidence" value="ECO:0007669"/>
    <property type="project" value="UniProtKB-KW"/>
</dbReference>
<dbReference type="InterPro" id="IPR012338">
    <property type="entry name" value="Beta-lactam/transpept-like"/>
</dbReference>
<evidence type="ECO:0000256" key="4">
    <source>
        <dbReference type="ARBA" id="ARBA00023251"/>
    </source>
</evidence>
<comment type="caution">
    <text evidence="9">The sequence shown here is derived from an EMBL/GenBank/DDBJ whole genome shotgun (WGS) entry which is preliminary data.</text>
</comment>